<evidence type="ECO:0000313" key="3">
    <source>
        <dbReference type="Proteomes" id="UP000277580"/>
    </source>
</evidence>
<organism evidence="2 3">
    <name type="scientific">Morchella conica CCBAS932</name>
    <dbReference type="NCBI Taxonomy" id="1392247"/>
    <lineage>
        <taxon>Eukaryota</taxon>
        <taxon>Fungi</taxon>
        <taxon>Dikarya</taxon>
        <taxon>Ascomycota</taxon>
        <taxon>Pezizomycotina</taxon>
        <taxon>Pezizomycetes</taxon>
        <taxon>Pezizales</taxon>
        <taxon>Morchellaceae</taxon>
        <taxon>Morchella</taxon>
    </lineage>
</organism>
<feature type="region of interest" description="Disordered" evidence="1">
    <location>
        <begin position="68"/>
        <end position="87"/>
    </location>
</feature>
<proteinExistence type="predicted"/>
<name>A0A3N4L3Y2_9PEZI</name>
<dbReference type="InParanoid" id="A0A3N4L3Y2"/>
<reference evidence="2 3" key="1">
    <citation type="journal article" date="2018" name="Nat. Ecol. Evol.">
        <title>Pezizomycetes genomes reveal the molecular basis of ectomycorrhizal truffle lifestyle.</title>
        <authorList>
            <person name="Murat C."/>
            <person name="Payen T."/>
            <person name="Noel B."/>
            <person name="Kuo A."/>
            <person name="Morin E."/>
            <person name="Chen J."/>
            <person name="Kohler A."/>
            <person name="Krizsan K."/>
            <person name="Balestrini R."/>
            <person name="Da Silva C."/>
            <person name="Montanini B."/>
            <person name="Hainaut M."/>
            <person name="Levati E."/>
            <person name="Barry K.W."/>
            <person name="Belfiori B."/>
            <person name="Cichocki N."/>
            <person name="Clum A."/>
            <person name="Dockter R.B."/>
            <person name="Fauchery L."/>
            <person name="Guy J."/>
            <person name="Iotti M."/>
            <person name="Le Tacon F."/>
            <person name="Lindquist E.A."/>
            <person name="Lipzen A."/>
            <person name="Malagnac F."/>
            <person name="Mello A."/>
            <person name="Molinier V."/>
            <person name="Miyauchi S."/>
            <person name="Poulain J."/>
            <person name="Riccioni C."/>
            <person name="Rubini A."/>
            <person name="Sitrit Y."/>
            <person name="Splivallo R."/>
            <person name="Traeger S."/>
            <person name="Wang M."/>
            <person name="Zifcakova L."/>
            <person name="Wipf D."/>
            <person name="Zambonelli A."/>
            <person name="Paolocci F."/>
            <person name="Nowrousian M."/>
            <person name="Ottonello S."/>
            <person name="Baldrian P."/>
            <person name="Spatafora J.W."/>
            <person name="Henrissat B."/>
            <person name="Nagy L.G."/>
            <person name="Aury J.M."/>
            <person name="Wincker P."/>
            <person name="Grigoriev I.V."/>
            <person name="Bonfante P."/>
            <person name="Martin F.M."/>
        </authorList>
    </citation>
    <scope>NUCLEOTIDE SEQUENCE [LARGE SCALE GENOMIC DNA]</scope>
    <source>
        <strain evidence="2 3">CCBAS932</strain>
    </source>
</reference>
<keyword evidence="3" id="KW-1185">Reference proteome</keyword>
<accession>A0A3N4L3Y2</accession>
<feature type="compositionally biased region" description="Low complexity" evidence="1">
    <location>
        <begin position="172"/>
        <end position="184"/>
    </location>
</feature>
<sequence length="243" mass="27664">MSVNPDTRSEQDLHRYMSYTKKRALETATRHQYEATRQERIKQNEYTAESRKSGLMEIFESVDKGSQLRKCSQSGKPKTTPLGNATNTSKALNVTRVEGFVTKTEIVPMLPCKGYTLPHRNLFIGGKWPALDVNEWRYEVFGLERLRDETMKKIYNISTLQHEHERSDDQQGEPSDGSQSQSQGFDVEDSQSQTLEQKTFIFTQEPQGLCHPIPLKVGNNFNKSGNGPGWEDGILWDSGPAYL</sequence>
<evidence type="ECO:0000313" key="2">
    <source>
        <dbReference type="EMBL" id="RPB17614.1"/>
    </source>
</evidence>
<feature type="compositionally biased region" description="Polar residues" evidence="1">
    <location>
        <begin position="69"/>
        <end position="87"/>
    </location>
</feature>
<evidence type="ECO:0000256" key="1">
    <source>
        <dbReference type="SAM" id="MobiDB-lite"/>
    </source>
</evidence>
<feature type="region of interest" description="Disordered" evidence="1">
    <location>
        <begin position="161"/>
        <end position="190"/>
    </location>
</feature>
<dbReference type="OrthoDB" id="5316710at2759"/>
<dbReference type="EMBL" id="ML119105">
    <property type="protein sequence ID" value="RPB17614.1"/>
    <property type="molecule type" value="Genomic_DNA"/>
</dbReference>
<protein>
    <submittedName>
        <fullName evidence="2">Uncharacterized protein</fullName>
    </submittedName>
</protein>
<gene>
    <name evidence="2" type="ORF">P167DRAFT_569355</name>
</gene>
<dbReference type="Proteomes" id="UP000277580">
    <property type="component" value="Unassembled WGS sequence"/>
</dbReference>
<dbReference type="AlphaFoldDB" id="A0A3N4L3Y2"/>